<dbReference type="EMBL" id="KQ428714">
    <property type="protein sequence ID" value="KOF65944.1"/>
    <property type="molecule type" value="Genomic_DNA"/>
</dbReference>
<dbReference type="AlphaFoldDB" id="A0A0L8FMM3"/>
<sequence length="90" mass="11144">MFRVFSMSIPSNPHKECFHPFLLFIEYKKKFLKKCNGISNCYKKKIKRSRERERETFKELLYHFRYQKILKDKVKPKGKKIEIIKRTMQL</sequence>
<evidence type="ECO:0000313" key="1">
    <source>
        <dbReference type="EMBL" id="KOF65944.1"/>
    </source>
</evidence>
<proteinExistence type="predicted"/>
<organism evidence="1">
    <name type="scientific">Octopus bimaculoides</name>
    <name type="common">California two-spotted octopus</name>
    <dbReference type="NCBI Taxonomy" id="37653"/>
    <lineage>
        <taxon>Eukaryota</taxon>
        <taxon>Metazoa</taxon>
        <taxon>Spiralia</taxon>
        <taxon>Lophotrochozoa</taxon>
        <taxon>Mollusca</taxon>
        <taxon>Cephalopoda</taxon>
        <taxon>Coleoidea</taxon>
        <taxon>Octopodiformes</taxon>
        <taxon>Octopoda</taxon>
        <taxon>Incirrata</taxon>
        <taxon>Octopodidae</taxon>
        <taxon>Octopus</taxon>
    </lineage>
</organism>
<gene>
    <name evidence="1" type="ORF">OCBIM_22013924mg</name>
</gene>
<accession>A0A0L8FMM3</accession>
<reference evidence="1" key="1">
    <citation type="submission" date="2015-07" db="EMBL/GenBank/DDBJ databases">
        <title>MeaNS - Measles Nucleotide Surveillance Program.</title>
        <authorList>
            <person name="Tran T."/>
            <person name="Druce J."/>
        </authorList>
    </citation>
    <scope>NUCLEOTIDE SEQUENCE</scope>
    <source>
        <strain evidence="1">UCB-OBI-ISO-001</strain>
        <tissue evidence="1">Gonad</tissue>
    </source>
</reference>
<name>A0A0L8FMM3_OCTBM</name>
<protein>
    <submittedName>
        <fullName evidence="1">Uncharacterized protein</fullName>
    </submittedName>
</protein>